<proteinExistence type="predicted"/>
<feature type="compositionally biased region" description="Basic residues" evidence="1">
    <location>
        <begin position="70"/>
        <end position="80"/>
    </location>
</feature>
<evidence type="ECO:0000256" key="1">
    <source>
        <dbReference type="SAM" id="MobiDB-lite"/>
    </source>
</evidence>
<organism evidence="2 3">
    <name type="scientific">Serendipita vermifera MAFF 305830</name>
    <dbReference type="NCBI Taxonomy" id="933852"/>
    <lineage>
        <taxon>Eukaryota</taxon>
        <taxon>Fungi</taxon>
        <taxon>Dikarya</taxon>
        <taxon>Basidiomycota</taxon>
        <taxon>Agaricomycotina</taxon>
        <taxon>Agaricomycetes</taxon>
        <taxon>Sebacinales</taxon>
        <taxon>Serendipitaceae</taxon>
        <taxon>Serendipita</taxon>
    </lineage>
</organism>
<accession>A0A0C3BBB0</accession>
<name>A0A0C3BBB0_SERVB</name>
<dbReference type="Proteomes" id="UP000054097">
    <property type="component" value="Unassembled WGS sequence"/>
</dbReference>
<dbReference type="HOGENOM" id="CLU_2293421_0_0_1"/>
<feature type="compositionally biased region" description="Basic and acidic residues" evidence="1">
    <location>
        <begin position="1"/>
        <end position="21"/>
    </location>
</feature>
<dbReference type="AlphaFoldDB" id="A0A0C3BBB0"/>
<evidence type="ECO:0000313" key="2">
    <source>
        <dbReference type="EMBL" id="KIM28746.1"/>
    </source>
</evidence>
<gene>
    <name evidence="2" type="ORF">M408DRAFT_329206</name>
</gene>
<evidence type="ECO:0000313" key="3">
    <source>
        <dbReference type="Proteomes" id="UP000054097"/>
    </source>
</evidence>
<keyword evidence="3" id="KW-1185">Reference proteome</keyword>
<sequence>MPEHISKERAGTQEMRTKDLKPAGGPETSLSPTLDDVDRNPNDQGGDEEDYEDDEDEDEDEDEHSANKGGKIRGKIRKAHTGAIKGQPPKNPKPSTAGIKR</sequence>
<reference evidence="2 3" key="1">
    <citation type="submission" date="2014-04" db="EMBL/GenBank/DDBJ databases">
        <authorList>
            <consortium name="DOE Joint Genome Institute"/>
            <person name="Kuo A."/>
            <person name="Zuccaro A."/>
            <person name="Kohler A."/>
            <person name="Nagy L.G."/>
            <person name="Floudas D."/>
            <person name="Copeland A."/>
            <person name="Barry K.W."/>
            <person name="Cichocki N."/>
            <person name="Veneault-Fourrey C."/>
            <person name="LaButti K."/>
            <person name="Lindquist E.A."/>
            <person name="Lipzen A."/>
            <person name="Lundell T."/>
            <person name="Morin E."/>
            <person name="Murat C."/>
            <person name="Sun H."/>
            <person name="Tunlid A."/>
            <person name="Henrissat B."/>
            <person name="Grigoriev I.V."/>
            <person name="Hibbett D.S."/>
            <person name="Martin F."/>
            <person name="Nordberg H.P."/>
            <person name="Cantor M.N."/>
            <person name="Hua S.X."/>
        </authorList>
    </citation>
    <scope>NUCLEOTIDE SEQUENCE [LARGE SCALE GENOMIC DNA]</scope>
    <source>
        <strain evidence="2 3">MAFF 305830</strain>
    </source>
</reference>
<reference evidence="3" key="2">
    <citation type="submission" date="2015-01" db="EMBL/GenBank/DDBJ databases">
        <title>Evolutionary Origins and Diversification of the Mycorrhizal Mutualists.</title>
        <authorList>
            <consortium name="DOE Joint Genome Institute"/>
            <consortium name="Mycorrhizal Genomics Consortium"/>
            <person name="Kohler A."/>
            <person name="Kuo A."/>
            <person name="Nagy L.G."/>
            <person name="Floudas D."/>
            <person name="Copeland A."/>
            <person name="Barry K.W."/>
            <person name="Cichocki N."/>
            <person name="Veneault-Fourrey C."/>
            <person name="LaButti K."/>
            <person name="Lindquist E.A."/>
            <person name="Lipzen A."/>
            <person name="Lundell T."/>
            <person name="Morin E."/>
            <person name="Murat C."/>
            <person name="Riley R."/>
            <person name="Ohm R."/>
            <person name="Sun H."/>
            <person name="Tunlid A."/>
            <person name="Henrissat B."/>
            <person name="Grigoriev I.V."/>
            <person name="Hibbett D.S."/>
            <person name="Martin F."/>
        </authorList>
    </citation>
    <scope>NUCLEOTIDE SEQUENCE [LARGE SCALE GENOMIC DNA]</scope>
    <source>
        <strain evidence="3">MAFF 305830</strain>
    </source>
</reference>
<feature type="region of interest" description="Disordered" evidence="1">
    <location>
        <begin position="1"/>
        <end position="101"/>
    </location>
</feature>
<protein>
    <submittedName>
        <fullName evidence="2">Uncharacterized protein</fullName>
    </submittedName>
</protein>
<feature type="compositionally biased region" description="Acidic residues" evidence="1">
    <location>
        <begin position="45"/>
        <end position="63"/>
    </location>
</feature>
<dbReference type="EMBL" id="KN824291">
    <property type="protein sequence ID" value="KIM28746.1"/>
    <property type="molecule type" value="Genomic_DNA"/>
</dbReference>